<gene>
    <name evidence="1" type="ORF">G2W53_014517</name>
</gene>
<evidence type="ECO:0000313" key="2">
    <source>
        <dbReference type="Proteomes" id="UP000634136"/>
    </source>
</evidence>
<dbReference type="AlphaFoldDB" id="A0A835C498"/>
<organism evidence="1 2">
    <name type="scientific">Senna tora</name>
    <dbReference type="NCBI Taxonomy" id="362788"/>
    <lineage>
        <taxon>Eukaryota</taxon>
        <taxon>Viridiplantae</taxon>
        <taxon>Streptophyta</taxon>
        <taxon>Embryophyta</taxon>
        <taxon>Tracheophyta</taxon>
        <taxon>Spermatophyta</taxon>
        <taxon>Magnoliopsida</taxon>
        <taxon>eudicotyledons</taxon>
        <taxon>Gunneridae</taxon>
        <taxon>Pentapetalae</taxon>
        <taxon>rosids</taxon>
        <taxon>fabids</taxon>
        <taxon>Fabales</taxon>
        <taxon>Fabaceae</taxon>
        <taxon>Caesalpinioideae</taxon>
        <taxon>Cassia clade</taxon>
        <taxon>Senna</taxon>
    </lineage>
</organism>
<evidence type="ECO:0000313" key="1">
    <source>
        <dbReference type="EMBL" id="KAF7832184.1"/>
    </source>
</evidence>
<proteinExistence type="predicted"/>
<comment type="caution">
    <text evidence="1">The sequence shown here is derived from an EMBL/GenBank/DDBJ whole genome shotgun (WGS) entry which is preliminary data.</text>
</comment>
<accession>A0A835C498</accession>
<dbReference type="EMBL" id="JAAIUW010000005">
    <property type="protein sequence ID" value="KAF7832184.1"/>
    <property type="molecule type" value="Genomic_DNA"/>
</dbReference>
<name>A0A835C498_9FABA</name>
<reference evidence="1" key="1">
    <citation type="submission" date="2020-09" db="EMBL/GenBank/DDBJ databases">
        <title>Genome-Enabled Discovery of Anthraquinone Biosynthesis in Senna tora.</title>
        <authorList>
            <person name="Kang S.-H."/>
            <person name="Pandey R.P."/>
            <person name="Lee C.-M."/>
            <person name="Sim J.-S."/>
            <person name="Jeong J.-T."/>
            <person name="Choi B.-S."/>
            <person name="Jung M."/>
            <person name="Ginzburg D."/>
            <person name="Zhao K."/>
            <person name="Won S.Y."/>
            <person name="Oh T.-J."/>
            <person name="Yu Y."/>
            <person name="Kim N.-H."/>
            <person name="Lee O.R."/>
            <person name="Lee T.-H."/>
            <person name="Bashyal P."/>
            <person name="Kim T.-S."/>
            <person name="Lee W.-H."/>
            <person name="Kawkins C."/>
            <person name="Kim C.-K."/>
            <person name="Kim J.S."/>
            <person name="Ahn B.O."/>
            <person name="Rhee S.Y."/>
            <person name="Sohng J.K."/>
        </authorList>
    </citation>
    <scope>NUCLEOTIDE SEQUENCE</scope>
    <source>
        <tissue evidence="1">Leaf</tissue>
    </source>
</reference>
<keyword evidence="2" id="KW-1185">Reference proteome</keyword>
<sequence>MAWEKGCKKVWVESDSFINSSTRIIEGTMRSER</sequence>
<protein>
    <submittedName>
        <fullName evidence="1">Uncharacterized protein</fullName>
    </submittedName>
</protein>
<dbReference type="Proteomes" id="UP000634136">
    <property type="component" value="Unassembled WGS sequence"/>
</dbReference>